<dbReference type="GO" id="GO:0003700">
    <property type="term" value="F:DNA-binding transcription factor activity"/>
    <property type="evidence" value="ECO:0007669"/>
    <property type="project" value="InterPro"/>
</dbReference>
<reference evidence="6 7" key="1">
    <citation type="submission" date="2019-02" db="EMBL/GenBank/DDBJ databases">
        <title>Draft genome sequences of novel Actinobacteria.</title>
        <authorList>
            <person name="Sahin N."/>
            <person name="Ay H."/>
            <person name="Saygin H."/>
        </authorList>
    </citation>
    <scope>NUCLEOTIDE SEQUENCE [LARGE SCALE GENOMIC DNA]</scope>
    <source>
        <strain evidence="6 7">KC603</strain>
    </source>
</reference>
<name>A0A4R4RQ10_9ACTN</name>
<evidence type="ECO:0000256" key="1">
    <source>
        <dbReference type="ARBA" id="ARBA00023015"/>
    </source>
</evidence>
<dbReference type="SMART" id="SM00345">
    <property type="entry name" value="HTH_GNTR"/>
    <property type="match status" value="1"/>
</dbReference>
<dbReference type="PROSITE" id="PS50949">
    <property type="entry name" value="HTH_GNTR"/>
    <property type="match status" value="1"/>
</dbReference>
<dbReference type="SUPFAM" id="SSF48008">
    <property type="entry name" value="GntR ligand-binding domain-like"/>
    <property type="match status" value="1"/>
</dbReference>
<dbReference type="InterPro" id="IPR011711">
    <property type="entry name" value="GntR_C"/>
</dbReference>
<keyword evidence="1" id="KW-0805">Transcription regulation</keyword>
<dbReference type="Gene3D" id="1.10.10.10">
    <property type="entry name" value="Winged helix-like DNA-binding domain superfamily/Winged helix DNA-binding domain"/>
    <property type="match status" value="1"/>
</dbReference>
<comment type="caution">
    <text evidence="6">The sequence shown here is derived from an EMBL/GenBank/DDBJ whole genome shotgun (WGS) entry which is preliminary data.</text>
</comment>
<evidence type="ECO:0000256" key="3">
    <source>
        <dbReference type="ARBA" id="ARBA00023163"/>
    </source>
</evidence>
<feature type="domain" description="HTH gntR-type" evidence="5">
    <location>
        <begin position="22"/>
        <end position="89"/>
    </location>
</feature>
<evidence type="ECO:0000256" key="2">
    <source>
        <dbReference type="ARBA" id="ARBA00023125"/>
    </source>
</evidence>
<dbReference type="OrthoDB" id="8664638at2"/>
<proteinExistence type="predicted"/>
<sequence>MSLADRTRTRGTPGWRPIARGGPLRDRVRSELEQLIIYGVLAPGEHLREETLAERLQVSRQPVREALQMLARSHFVELRSGRGAFVHEPTRREVDEVFHLRTLLEAESARLAAQRMDAETLRAMAGICADGFAALDRDDKRELVGLNRLFHQLVTDTAGSQVLAETLAGLQVRIDWYLASIILDRAPASWRQHQDVYEAMAASDPDRAAALMAEHVDHTRRLLDETYGPAE</sequence>
<keyword evidence="3" id="KW-0804">Transcription</keyword>
<dbReference type="SMART" id="SM00895">
    <property type="entry name" value="FCD"/>
    <property type="match status" value="1"/>
</dbReference>
<protein>
    <submittedName>
        <fullName evidence="6">GntR family transcriptional regulator</fullName>
    </submittedName>
</protein>
<dbReference type="Proteomes" id="UP000295621">
    <property type="component" value="Unassembled WGS sequence"/>
</dbReference>
<evidence type="ECO:0000313" key="6">
    <source>
        <dbReference type="EMBL" id="TDC51239.1"/>
    </source>
</evidence>
<keyword evidence="7" id="KW-1185">Reference proteome</keyword>
<gene>
    <name evidence="6" type="ORF">E1212_12715</name>
</gene>
<dbReference type="InterPro" id="IPR000524">
    <property type="entry name" value="Tscrpt_reg_HTH_GntR"/>
</dbReference>
<dbReference type="AlphaFoldDB" id="A0A4R4RQ10"/>
<dbReference type="InterPro" id="IPR036390">
    <property type="entry name" value="WH_DNA-bd_sf"/>
</dbReference>
<evidence type="ECO:0000256" key="4">
    <source>
        <dbReference type="SAM" id="MobiDB-lite"/>
    </source>
</evidence>
<dbReference type="Gene3D" id="1.20.120.530">
    <property type="entry name" value="GntR ligand-binding domain-like"/>
    <property type="match status" value="1"/>
</dbReference>
<dbReference type="CDD" id="cd07377">
    <property type="entry name" value="WHTH_GntR"/>
    <property type="match status" value="1"/>
</dbReference>
<dbReference type="Pfam" id="PF07729">
    <property type="entry name" value="FCD"/>
    <property type="match status" value="1"/>
</dbReference>
<feature type="region of interest" description="Disordered" evidence="4">
    <location>
        <begin position="1"/>
        <end position="20"/>
    </location>
</feature>
<dbReference type="GO" id="GO:0003677">
    <property type="term" value="F:DNA binding"/>
    <property type="evidence" value="ECO:0007669"/>
    <property type="project" value="UniProtKB-KW"/>
</dbReference>
<dbReference type="RefSeq" id="WP_131982931.1">
    <property type="nucleotide sequence ID" value="NZ_SMKL01000024.1"/>
</dbReference>
<dbReference type="InterPro" id="IPR036388">
    <property type="entry name" value="WH-like_DNA-bd_sf"/>
</dbReference>
<dbReference type="EMBL" id="SMKL01000024">
    <property type="protein sequence ID" value="TDC51239.1"/>
    <property type="molecule type" value="Genomic_DNA"/>
</dbReference>
<dbReference type="SUPFAM" id="SSF46785">
    <property type="entry name" value="Winged helix' DNA-binding domain"/>
    <property type="match status" value="1"/>
</dbReference>
<keyword evidence="2" id="KW-0238">DNA-binding</keyword>
<organism evidence="6 7">
    <name type="scientific">Jiangella ureilytica</name>
    <dbReference type="NCBI Taxonomy" id="2530374"/>
    <lineage>
        <taxon>Bacteria</taxon>
        <taxon>Bacillati</taxon>
        <taxon>Actinomycetota</taxon>
        <taxon>Actinomycetes</taxon>
        <taxon>Jiangellales</taxon>
        <taxon>Jiangellaceae</taxon>
        <taxon>Jiangella</taxon>
    </lineage>
</organism>
<dbReference type="InterPro" id="IPR008920">
    <property type="entry name" value="TF_FadR/GntR_C"/>
</dbReference>
<accession>A0A4R4RQ10</accession>
<evidence type="ECO:0000313" key="7">
    <source>
        <dbReference type="Proteomes" id="UP000295621"/>
    </source>
</evidence>
<dbReference type="PANTHER" id="PTHR43537:SF45">
    <property type="entry name" value="GNTR FAMILY REGULATORY PROTEIN"/>
    <property type="match status" value="1"/>
</dbReference>
<evidence type="ECO:0000259" key="5">
    <source>
        <dbReference type="PROSITE" id="PS50949"/>
    </source>
</evidence>
<dbReference type="Pfam" id="PF00392">
    <property type="entry name" value="GntR"/>
    <property type="match status" value="1"/>
</dbReference>
<dbReference type="PANTHER" id="PTHR43537">
    <property type="entry name" value="TRANSCRIPTIONAL REGULATOR, GNTR FAMILY"/>
    <property type="match status" value="1"/>
</dbReference>